<accession>A0A5B0LS90</accession>
<sequence length="52" mass="5989">MQFQSISFLDITFGATFKLENGIIPILVTFDDRLKLLWTSSFIALNKDCRYG</sequence>
<evidence type="ECO:0000313" key="2">
    <source>
        <dbReference type="EMBL" id="KAA1081981.1"/>
    </source>
</evidence>
<evidence type="ECO:0000313" key="3">
    <source>
        <dbReference type="Proteomes" id="UP000324748"/>
    </source>
</evidence>
<dbReference type="Proteomes" id="UP000325313">
    <property type="component" value="Unassembled WGS sequence"/>
</dbReference>
<dbReference type="EMBL" id="VDEP01000440">
    <property type="protein sequence ID" value="KAA1081981.1"/>
    <property type="molecule type" value="Genomic_DNA"/>
</dbReference>
<gene>
    <name evidence="1" type="ORF">PGT21_030124</name>
    <name evidence="2" type="ORF">PGTUg99_031392</name>
</gene>
<evidence type="ECO:0000313" key="4">
    <source>
        <dbReference type="Proteomes" id="UP000325313"/>
    </source>
</evidence>
<comment type="caution">
    <text evidence="1">The sequence shown here is derived from an EMBL/GenBank/DDBJ whole genome shotgun (WGS) entry which is preliminary data.</text>
</comment>
<dbReference type="Proteomes" id="UP000324748">
    <property type="component" value="Unassembled WGS sequence"/>
</dbReference>
<organism evidence="1 3">
    <name type="scientific">Puccinia graminis f. sp. tritici</name>
    <dbReference type="NCBI Taxonomy" id="56615"/>
    <lineage>
        <taxon>Eukaryota</taxon>
        <taxon>Fungi</taxon>
        <taxon>Dikarya</taxon>
        <taxon>Basidiomycota</taxon>
        <taxon>Pucciniomycotina</taxon>
        <taxon>Pucciniomycetes</taxon>
        <taxon>Pucciniales</taxon>
        <taxon>Pucciniaceae</taxon>
        <taxon>Puccinia</taxon>
    </lineage>
</organism>
<keyword evidence="3" id="KW-1185">Reference proteome</keyword>
<dbReference type="EMBL" id="VSWC01000196">
    <property type="protein sequence ID" value="KAA1066414.1"/>
    <property type="molecule type" value="Genomic_DNA"/>
</dbReference>
<protein>
    <submittedName>
        <fullName evidence="1">Uncharacterized protein</fullName>
    </submittedName>
</protein>
<reference evidence="3 4" key="1">
    <citation type="submission" date="2019-05" db="EMBL/GenBank/DDBJ databases">
        <title>Emergence of the Ug99 lineage of the wheat stem rust pathogen through somatic hybridization.</title>
        <authorList>
            <person name="Li F."/>
            <person name="Upadhyaya N.M."/>
            <person name="Sperschneider J."/>
            <person name="Matny O."/>
            <person name="Nguyen-Phuc H."/>
            <person name="Mago R."/>
            <person name="Raley C."/>
            <person name="Miller M.E."/>
            <person name="Silverstein K.A.T."/>
            <person name="Henningsen E."/>
            <person name="Hirsch C.D."/>
            <person name="Visser B."/>
            <person name="Pretorius Z.A."/>
            <person name="Steffenson B.J."/>
            <person name="Schwessinger B."/>
            <person name="Dodds P.N."/>
            <person name="Figueroa M."/>
        </authorList>
    </citation>
    <scope>NUCLEOTIDE SEQUENCE [LARGE SCALE GENOMIC DNA]</scope>
    <source>
        <strain evidence="1">21-0</strain>
        <strain evidence="2 4">Ug99</strain>
    </source>
</reference>
<name>A0A5B0LS90_PUCGR</name>
<dbReference type="AlphaFoldDB" id="A0A5B0LS90"/>
<evidence type="ECO:0000313" key="1">
    <source>
        <dbReference type="EMBL" id="KAA1066414.1"/>
    </source>
</evidence>
<proteinExistence type="predicted"/>